<proteinExistence type="predicted"/>
<evidence type="ECO:0000313" key="1">
    <source>
        <dbReference type="EMBL" id="JAH24597.1"/>
    </source>
</evidence>
<organism evidence="1">
    <name type="scientific">Anguilla anguilla</name>
    <name type="common">European freshwater eel</name>
    <name type="synonym">Muraena anguilla</name>
    <dbReference type="NCBI Taxonomy" id="7936"/>
    <lineage>
        <taxon>Eukaryota</taxon>
        <taxon>Metazoa</taxon>
        <taxon>Chordata</taxon>
        <taxon>Craniata</taxon>
        <taxon>Vertebrata</taxon>
        <taxon>Euteleostomi</taxon>
        <taxon>Actinopterygii</taxon>
        <taxon>Neopterygii</taxon>
        <taxon>Teleostei</taxon>
        <taxon>Anguilliformes</taxon>
        <taxon>Anguillidae</taxon>
        <taxon>Anguilla</taxon>
    </lineage>
</organism>
<name>A0A0E9R739_ANGAN</name>
<dbReference type="EMBL" id="GBXM01083980">
    <property type="protein sequence ID" value="JAH24597.1"/>
    <property type="molecule type" value="Transcribed_RNA"/>
</dbReference>
<protein>
    <submittedName>
        <fullName evidence="1">Uncharacterized protein</fullName>
    </submittedName>
</protein>
<reference evidence="1" key="2">
    <citation type="journal article" date="2015" name="Fish Shellfish Immunol.">
        <title>Early steps in the European eel (Anguilla anguilla)-Vibrio vulnificus interaction in the gills: Role of the RtxA13 toxin.</title>
        <authorList>
            <person name="Callol A."/>
            <person name="Pajuelo D."/>
            <person name="Ebbesson L."/>
            <person name="Teles M."/>
            <person name="MacKenzie S."/>
            <person name="Amaro C."/>
        </authorList>
    </citation>
    <scope>NUCLEOTIDE SEQUENCE</scope>
</reference>
<reference evidence="1" key="1">
    <citation type="submission" date="2014-11" db="EMBL/GenBank/DDBJ databases">
        <authorList>
            <person name="Amaro Gonzalez C."/>
        </authorList>
    </citation>
    <scope>NUCLEOTIDE SEQUENCE</scope>
</reference>
<sequence length="32" mass="3595">MLIMFSCLSRLPGSNNMAKMNTIPFCTTQLKC</sequence>
<accession>A0A0E9R739</accession>
<dbReference type="AlphaFoldDB" id="A0A0E9R739"/>